<dbReference type="Gene3D" id="1.10.443.10">
    <property type="entry name" value="Intergrase catalytic core"/>
    <property type="match status" value="1"/>
</dbReference>
<evidence type="ECO:0000313" key="3">
    <source>
        <dbReference type="EMBL" id="TCS40087.1"/>
    </source>
</evidence>
<dbReference type="Pfam" id="PF00589">
    <property type="entry name" value="Phage_integrase"/>
    <property type="match status" value="1"/>
</dbReference>
<proteinExistence type="predicted"/>
<keyword evidence="1" id="KW-0233">DNA recombination</keyword>
<dbReference type="InterPro" id="IPR002104">
    <property type="entry name" value="Integrase_catalytic"/>
</dbReference>
<evidence type="ECO:0000259" key="2">
    <source>
        <dbReference type="Pfam" id="PF00589"/>
    </source>
</evidence>
<evidence type="ECO:0000256" key="1">
    <source>
        <dbReference type="ARBA" id="ARBA00023172"/>
    </source>
</evidence>
<accession>A0A4R3I5M1</accession>
<dbReference type="GO" id="GO:0006310">
    <property type="term" value="P:DNA recombination"/>
    <property type="evidence" value="ECO:0007669"/>
    <property type="project" value="UniProtKB-KW"/>
</dbReference>
<comment type="caution">
    <text evidence="3">The sequence shown here is derived from an EMBL/GenBank/DDBJ whole genome shotgun (WGS) entry which is preliminary data.</text>
</comment>
<dbReference type="EMBL" id="SLZR01000010">
    <property type="protein sequence ID" value="TCS40087.1"/>
    <property type="molecule type" value="Genomic_DNA"/>
</dbReference>
<dbReference type="SUPFAM" id="SSF56349">
    <property type="entry name" value="DNA breaking-rejoining enzymes"/>
    <property type="match status" value="1"/>
</dbReference>
<reference evidence="3 4" key="1">
    <citation type="submission" date="2019-03" db="EMBL/GenBank/DDBJ databases">
        <title>Genomic Encyclopedia of Archaeal and Bacterial Type Strains, Phase II (KMG-II): from individual species to whole genera.</title>
        <authorList>
            <person name="Goeker M."/>
        </authorList>
    </citation>
    <scope>NUCLEOTIDE SEQUENCE [LARGE SCALE GENOMIC DNA]</scope>
    <source>
        <strain evidence="3 4">DSM 15388</strain>
    </source>
</reference>
<dbReference type="AlphaFoldDB" id="A0A4R3I5M1"/>
<name>A0A4R3I5M1_9GAMM</name>
<feature type="domain" description="Tyr recombinase" evidence="2">
    <location>
        <begin position="201"/>
        <end position="361"/>
    </location>
</feature>
<evidence type="ECO:0000313" key="4">
    <source>
        <dbReference type="Proteomes" id="UP000295793"/>
    </source>
</evidence>
<dbReference type="GO" id="GO:0003677">
    <property type="term" value="F:DNA binding"/>
    <property type="evidence" value="ECO:0007669"/>
    <property type="project" value="InterPro"/>
</dbReference>
<dbReference type="GO" id="GO:0015074">
    <property type="term" value="P:DNA integration"/>
    <property type="evidence" value="ECO:0007669"/>
    <property type="project" value="InterPro"/>
</dbReference>
<protein>
    <submittedName>
        <fullName evidence="3">Phage integrase family protein</fullName>
    </submittedName>
</protein>
<dbReference type="RefSeq" id="WP_132701985.1">
    <property type="nucleotide sequence ID" value="NZ_SLZR01000010.1"/>
</dbReference>
<gene>
    <name evidence="3" type="ORF">BCF53_1103</name>
</gene>
<keyword evidence="4" id="KW-1185">Reference proteome</keyword>
<dbReference type="InterPro" id="IPR013762">
    <property type="entry name" value="Integrase-like_cat_sf"/>
</dbReference>
<dbReference type="OrthoDB" id="6911400at2"/>
<dbReference type="InterPro" id="IPR011010">
    <property type="entry name" value="DNA_brk_join_enz"/>
</dbReference>
<dbReference type="Proteomes" id="UP000295793">
    <property type="component" value="Unassembled WGS sequence"/>
</dbReference>
<organism evidence="3 4">
    <name type="scientific">Reinekea marinisedimentorum</name>
    <dbReference type="NCBI Taxonomy" id="230495"/>
    <lineage>
        <taxon>Bacteria</taxon>
        <taxon>Pseudomonadati</taxon>
        <taxon>Pseudomonadota</taxon>
        <taxon>Gammaproteobacteria</taxon>
        <taxon>Oceanospirillales</taxon>
        <taxon>Saccharospirillaceae</taxon>
        <taxon>Reinekea</taxon>
    </lineage>
</organism>
<sequence>MNKPLTYIPEYDHWTNERGNLFIKSEFDPGSPVFIDVSSDYWEFGGYINWAEIDLPIILKDAAKAVLKQKLKSVSSHYVDKYRLMLEDIASNIKSDHIAFDASDTNRVLHIWESLKTPSNRIFFREMYGQMAKAGMLDAKNSIYLKLKQTKARKNVRSLKDVLNWHPTKGALTPEEENLIRNHLEKAPRKDNKTFGVSLFGWLLFATLKRGKQIRELRRDCLKCIENDGIKQHFVQIKPVKAQTGDPLRLWPIPEKLYEAMVEYSEKPTVKALQEEHDRFLVIKCSDLKKTGVIPQAIAKSMLTTYCNKIISPRTKQPIHVTPTRIRHTGATRMAYSGVSRDIIAEILEHDDPCSCQSYIDAIGSELCPQINTADRNMGSFFKELNQVYFNGKIVDELSDQPVLIPTVSKDQPIPLFVGSCGRNTVKEGNCHKHPFIGCYNGCPSFLAWREADHRKALNYIETEIDRWNKTAVDEKTATTIKEFEAVKDNILTVIANIESNTKQV</sequence>